<accession>A0A517T5E9</accession>
<sequence length="194" mass="21370">MYNEESRDYSPVMKAGTVLVACLAIFLAWKLYSGKSEKHYAPVNGVIMLDGKPLRNAKLVFEPIGNDKGETGGRPSFGVTDDEGRFSLQSPVEYRTGAVVGNHRVRVLTGGVKPYTIEQREEARKILEEEEIKSGGAIENVTEEKIMAYLSDHQIQDEGVPLPEKYNVETELTFTVPPDGSTDANFSLDSKGAK</sequence>
<evidence type="ECO:0000256" key="1">
    <source>
        <dbReference type="SAM" id="MobiDB-lite"/>
    </source>
</evidence>
<dbReference type="Proteomes" id="UP000319976">
    <property type="component" value="Chromosome"/>
</dbReference>
<evidence type="ECO:0000313" key="4">
    <source>
        <dbReference type="Proteomes" id="UP000319976"/>
    </source>
</evidence>
<dbReference type="AlphaFoldDB" id="A0A517T5E9"/>
<evidence type="ECO:0000313" key="3">
    <source>
        <dbReference type="EMBL" id="QDT63603.1"/>
    </source>
</evidence>
<keyword evidence="2" id="KW-0812">Transmembrane</keyword>
<gene>
    <name evidence="3" type="ORF">V22_08270</name>
</gene>
<dbReference type="EMBL" id="CP036316">
    <property type="protein sequence ID" value="QDT63603.1"/>
    <property type="molecule type" value="Genomic_DNA"/>
</dbReference>
<feature type="region of interest" description="Disordered" evidence="1">
    <location>
        <begin position="174"/>
        <end position="194"/>
    </location>
</feature>
<reference evidence="3 4" key="1">
    <citation type="submission" date="2019-02" db="EMBL/GenBank/DDBJ databases">
        <title>Deep-cultivation of Planctomycetes and their phenomic and genomic characterization uncovers novel biology.</title>
        <authorList>
            <person name="Wiegand S."/>
            <person name="Jogler M."/>
            <person name="Boedeker C."/>
            <person name="Pinto D."/>
            <person name="Vollmers J."/>
            <person name="Rivas-Marin E."/>
            <person name="Kohn T."/>
            <person name="Peeters S.H."/>
            <person name="Heuer A."/>
            <person name="Rast P."/>
            <person name="Oberbeckmann S."/>
            <person name="Bunk B."/>
            <person name="Jeske O."/>
            <person name="Meyerdierks A."/>
            <person name="Storesund J.E."/>
            <person name="Kallscheuer N."/>
            <person name="Luecker S."/>
            <person name="Lage O.M."/>
            <person name="Pohl T."/>
            <person name="Merkel B.J."/>
            <person name="Hornburger P."/>
            <person name="Mueller R.-W."/>
            <person name="Bruemmer F."/>
            <person name="Labrenz M."/>
            <person name="Spormann A.M."/>
            <person name="Op den Camp H."/>
            <person name="Overmann J."/>
            <person name="Amann R."/>
            <person name="Jetten M.S.M."/>
            <person name="Mascher T."/>
            <person name="Medema M.H."/>
            <person name="Devos D.P."/>
            <person name="Kaster A.-K."/>
            <person name="Ovreas L."/>
            <person name="Rohde M."/>
            <person name="Galperin M.Y."/>
            <person name="Jogler C."/>
        </authorList>
    </citation>
    <scope>NUCLEOTIDE SEQUENCE [LARGE SCALE GENOMIC DNA]</scope>
    <source>
        <strain evidence="3 4">V22</strain>
    </source>
</reference>
<keyword evidence="4" id="KW-1185">Reference proteome</keyword>
<keyword evidence="2" id="KW-0472">Membrane</keyword>
<proteinExistence type="predicted"/>
<evidence type="ECO:0000256" key="2">
    <source>
        <dbReference type="SAM" id="Phobius"/>
    </source>
</evidence>
<organism evidence="3 4">
    <name type="scientific">Calycomorphotria hydatis</name>
    <dbReference type="NCBI Taxonomy" id="2528027"/>
    <lineage>
        <taxon>Bacteria</taxon>
        <taxon>Pseudomonadati</taxon>
        <taxon>Planctomycetota</taxon>
        <taxon>Planctomycetia</taxon>
        <taxon>Planctomycetales</taxon>
        <taxon>Planctomycetaceae</taxon>
        <taxon>Calycomorphotria</taxon>
    </lineage>
</organism>
<evidence type="ECO:0008006" key="5">
    <source>
        <dbReference type="Google" id="ProtNLM"/>
    </source>
</evidence>
<protein>
    <recommendedName>
        <fullName evidence="5">Carboxypeptidase regulatory-like domain-containing protein</fullName>
    </recommendedName>
</protein>
<dbReference type="RefSeq" id="WP_145260048.1">
    <property type="nucleotide sequence ID" value="NZ_CP036316.1"/>
</dbReference>
<keyword evidence="2" id="KW-1133">Transmembrane helix</keyword>
<dbReference type="OrthoDB" id="286727at2"/>
<name>A0A517T5E9_9PLAN</name>
<feature type="transmembrane region" description="Helical" evidence="2">
    <location>
        <begin position="12"/>
        <end position="32"/>
    </location>
</feature>
<dbReference type="KEGG" id="chya:V22_08270"/>